<accession>A0A8T0G5E4</accession>
<dbReference type="EMBL" id="CM026433">
    <property type="protein sequence ID" value="KAG0554121.1"/>
    <property type="molecule type" value="Genomic_DNA"/>
</dbReference>
<dbReference type="GO" id="GO:0008097">
    <property type="term" value="F:5S rRNA binding"/>
    <property type="evidence" value="ECO:0007669"/>
    <property type="project" value="TreeGrafter"/>
</dbReference>
<reference evidence="4" key="1">
    <citation type="submission" date="2020-06" db="EMBL/GenBank/DDBJ databases">
        <title>WGS assembly of Ceratodon purpureus strain R40.</title>
        <authorList>
            <person name="Carey S.B."/>
            <person name="Jenkins J."/>
            <person name="Shu S."/>
            <person name="Lovell J.T."/>
            <person name="Sreedasyam A."/>
            <person name="Maumus F."/>
            <person name="Tiley G.P."/>
            <person name="Fernandez-Pozo N."/>
            <person name="Barry K."/>
            <person name="Chen C."/>
            <person name="Wang M."/>
            <person name="Lipzen A."/>
            <person name="Daum C."/>
            <person name="Saski C.A."/>
            <person name="Payton A.C."/>
            <person name="Mcbreen J.C."/>
            <person name="Conrad R.E."/>
            <person name="Kollar L.M."/>
            <person name="Olsson S."/>
            <person name="Huttunen S."/>
            <person name="Landis J.B."/>
            <person name="Wickett N.J."/>
            <person name="Johnson M.G."/>
            <person name="Rensing S.A."/>
            <person name="Grimwood J."/>
            <person name="Schmutz J."/>
            <person name="Mcdaniel S.F."/>
        </authorList>
    </citation>
    <scope>NUCLEOTIDE SEQUENCE</scope>
    <source>
        <strain evidence="4">R40</strain>
    </source>
</reference>
<dbReference type="PANTHER" id="PTHR12899">
    <property type="entry name" value="39S RIBOSOMAL PROTEIN L18, MITOCHONDRIAL"/>
    <property type="match status" value="1"/>
</dbReference>
<keyword evidence="5" id="KW-1185">Reference proteome</keyword>
<dbReference type="PANTHER" id="PTHR12899:SF7">
    <property type="entry name" value="EXPRESSED PROTEIN"/>
    <property type="match status" value="1"/>
</dbReference>
<evidence type="ECO:0000313" key="5">
    <source>
        <dbReference type="Proteomes" id="UP000822688"/>
    </source>
</evidence>
<keyword evidence="2" id="KW-0689">Ribosomal protein</keyword>
<gene>
    <name evidence="4" type="ORF">KC19_12G064400</name>
</gene>
<dbReference type="InterPro" id="IPR005484">
    <property type="entry name" value="Ribosomal_uL18_bac/plant/anim"/>
</dbReference>
<proteinExistence type="inferred from homology"/>
<dbReference type="SUPFAM" id="SSF53137">
    <property type="entry name" value="Translational machinery components"/>
    <property type="match status" value="1"/>
</dbReference>
<dbReference type="GO" id="GO:0005840">
    <property type="term" value="C:ribosome"/>
    <property type="evidence" value="ECO:0007669"/>
    <property type="project" value="UniProtKB-KW"/>
</dbReference>
<dbReference type="Pfam" id="PF00861">
    <property type="entry name" value="Ribosomal_L18p"/>
    <property type="match status" value="1"/>
</dbReference>
<dbReference type="GO" id="GO:1990904">
    <property type="term" value="C:ribonucleoprotein complex"/>
    <property type="evidence" value="ECO:0007669"/>
    <property type="project" value="UniProtKB-KW"/>
</dbReference>
<comment type="similarity">
    <text evidence="1">Belongs to the universal ribosomal protein uL18 family.</text>
</comment>
<organism evidence="4 5">
    <name type="scientific">Ceratodon purpureus</name>
    <name type="common">Fire moss</name>
    <name type="synonym">Dicranum purpureum</name>
    <dbReference type="NCBI Taxonomy" id="3225"/>
    <lineage>
        <taxon>Eukaryota</taxon>
        <taxon>Viridiplantae</taxon>
        <taxon>Streptophyta</taxon>
        <taxon>Embryophyta</taxon>
        <taxon>Bryophyta</taxon>
        <taxon>Bryophytina</taxon>
        <taxon>Bryopsida</taxon>
        <taxon>Dicranidae</taxon>
        <taxon>Pseudoditrichales</taxon>
        <taxon>Ditrichaceae</taxon>
        <taxon>Ceratodon</taxon>
    </lineage>
</organism>
<dbReference type="GO" id="GO:0003735">
    <property type="term" value="F:structural constituent of ribosome"/>
    <property type="evidence" value="ECO:0007669"/>
    <property type="project" value="InterPro"/>
</dbReference>
<comment type="caution">
    <text evidence="4">The sequence shown here is derived from an EMBL/GenBank/DDBJ whole genome shotgun (WGS) entry which is preliminary data.</text>
</comment>
<evidence type="ECO:0000256" key="2">
    <source>
        <dbReference type="ARBA" id="ARBA00022980"/>
    </source>
</evidence>
<sequence length="136" mass="15699">MIAFRYLVVCVELEKMRFHTLVRRGGKEENEKKYGKKSFKLRIENCLRQFILDVFLSGKYIDAGVMHRVTSKVIAVLSTNAKEFRNHLKLYKDSSARKVVAETLAERAREADVFSLVYSPGKGRSLKGGWQLWCIP</sequence>
<name>A0A8T0G5E4_CERPU</name>
<protein>
    <submittedName>
        <fullName evidence="4">Uncharacterized protein</fullName>
    </submittedName>
</protein>
<evidence type="ECO:0000313" key="4">
    <source>
        <dbReference type="EMBL" id="KAG0554121.1"/>
    </source>
</evidence>
<evidence type="ECO:0000256" key="1">
    <source>
        <dbReference type="ARBA" id="ARBA00007116"/>
    </source>
</evidence>
<evidence type="ECO:0000256" key="3">
    <source>
        <dbReference type="ARBA" id="ARBA00023274"/>
    </source>
</evidence>
<keyword evidence="3" id="KW-0687">Ribonucleoprotein</keyword>
<dbReference type="AlphaFoldDB" id="A0A8T0G5E4"/>
<dbReference type="Gene3D" id="3.30.420.100">
    <property type="match status" value="1"/>
</dbReference>
<dbReference type="GO" id="GO:0006412">
    <property type="term" value="P:translation"/>
    <property type="evidence" value="ECO:0007669"/>
    <property type="project" value="InterPro"/>
</dbReference>
<dbReference type="Proteomes" id="UP000822688">
    <property type="component" value="Chromosome 12"/>
</dbReference>